<dbReference type="GO" id="GO:0016020">
    <property type="term" value="C:membrane"/>
    <property type="evidence" value="ECO:0007669"/>
    <property type="project" value="TreeGrafter"/>
</dbReference>
<evidence type="ECO:0000256" key="1">
    <source>
        <dbReference type="ARBA" id="ARBA00008314"/>
    </source>
</evidence>
<keyword evidence="3 9" id="KW-0547">Nucleotide-binding</keyword>
<feature type="coiled-coil region" evidence="10">
    <location>
        <begin position="2453"/>
        <end position="2583"/>
    </location>
</feature>
<dbReference type="EMBL" id="CAJMXA010004264">
    <property type="protein sequence ID" value="CAE6538444.1"/>
    <property type="molecule type" value="Genomic_DNA"/>
</dbReference>
<dbReference type="InterPro" id="IPR027417">
    <property type="entry name" value="P-loop_NTPase"/>
</dbReference>
<evidence type="ECO:0000256" key="6">
    <source>
        <dbReference type="ARBA" id="ARBA00023123"/>
    </source>
</evidence>
<dbReference type="SUPFAM" id="SSF50084">
    <property type="entry name" value="Myosin S1 fragment, N-terminal domain"/>
    <property type="match status" value="1"/>
</dbReference>
<keyword evidence="7 9" id="KW-0505">Motor protein</keyword>
<dbReference type="PROSITE" id="PS00745">
    <property type="entry name" value="RF_PROK_I"/>
    <property type="match status" value="1"/>
</dbReference>
<evidence type="ECO:0000256" key="9">
    <source>
        <dbReference type="PROSITE-ProRule" id="PRU00782"/>
    </source>
</evidence>
<dbReference type="PANTHER" id="PTHR13140">
    <property type="entry name" value="MYOSIN"/>
    <property type="match status" value="1"/>
</dbReference>
<dbReference type="Gene3D" id="3.30.70.1660">
    <property type="match status" value="1"/>
</dbReference>
<evidence type="ECO:0000256" key="7">
    <source>
        <dbReference type="ARBA" id="ARBA00023175"/>
    </source>
</evidence>
<dbReference type="GO" id="GO:0032543">
    <property type="term" value="P:mitochondrial translation"/>
    <property type="evidence" value="ECO:0007669"/>
    <property type="project" value="UniProtKB-ARBA"/>
</dbReference>
<dbReference type="InterPro" id="IPR004009">
    <property type="entry name" value="SH3_Myosin"/>
</dbReference>
<dbReference type="GO" id="GO:0003747">
    <property type="term" value="F:translation release factor activity"/>
    <property type="evidence" value="ECO:0007669"/>
    <property type="project" value="InterPro"/>
</dbReference>
<accession>A0A8H3HV63</accession>
<dbReference type="GO" id="GO:0000146">
    <property type="term" value="F:microfilament motor activity"/>
    <property type="evidence" value="ECO:0007669"/>
    <property type="project" value="TreeGrafter"/>
</dbReference>
<evidence type="ECO:0000256" key="10">
    <source>
        <dbReference type="SAM" id="Coils"/>
    </source>
</evidence>
<dbReference type="InterPro" id="IPR008989">
    <property type="entry name" value="Myosin_S1_N"/>
</dbReference>
<keyword evidence="8 9" id="KW-0009">Actin-binding</keyword>
<dbReference type="InterPro" id="IPR001609">
    <property type="entry name" value="Myosin_head_motor_dom-like"/>
</dbReference>
<dbReference type="GO" id="GO:0005739">
    <property type="term" value="C:mitochondrion"/>
    <property type="evidence" value="ECO:0007669"/>
    <property type="project" value="GOC"/>
</dbReference>
<feature type="domain" description="Myosin N-terminal SH3-like" evidence="13">
    <location>
        <begin position="388"/>
        <end position="443"/>
    </location>
</feature>
<dbReference type="Pfam" id="PF01576">
    <property type="entry name" value="Myosin_tail_1"/>
    <property type="match status" value="1"/>
</dbReference>
<dbReference type="Pfam" id="PF00063">
    <property type="entry name" value="Myosin_head"/>
    <property type="match status" value="2"/>
</dbReference>
<keyword evidence="5 10" id="KW-0175">Coiled coil</keyword>
<dbReference type="Gene3D" id="3.30.160.20">
    <property type="match status" value="1"/>
</dbReference>
<protein>
    <submittedName>
        <fullName evidence="14">Uncharacterized protein</fullName>
    </submittedName>
</protein>
<dbReference type="GO" id="GO:0005524">
    <property type="term" value="F:ATP binding"/>
    <property type="evidence" value="ECO:0007669"/>
    <property type="project" value="UniProtKB-UniRule"/>
</dbReference>
<dbReference type="PRINTS" id="PR00193">
    <property type="entry name" value="MYOSINHEAVY"/>
</dbReference>
<feature type="domain" description="Myosin motor" evidence="12">
    <location>
        <begin position="447"/>
        <end position="1211"/>
    </location>
</feature>
<dbReference type="Pfam" id="PF02736">
    <property type="entry name" value="Myosin_N"/>
    <property type="match status" value="1"/>
</dbReference>
<dbReference type="FunFam" id="1.10.10.820:FF:000001">
    <property type="entry name" value="Myosin heavy chain"/>
    <property type="match status" value="1"/>
</dbReference>
<evidence type="ECO:0000256" key="8">
    <source>
        <dbReference type="ARBA" id="ARBA00023203"/>
    </source>
</evidence>
<comment type="caution">
    <text evidence="14">The sequence shown here is derived from an EMBL/GenBank/DDBJ whole genome shotgun (WGS) entry which is preliminary data.</text>
</comment>
<gene>
    <name evidence="14" type="ORF">RDB_LOCUS186601</name>
</gene>
<evidence type="ECO:0000259" key="13">
    <source>
        <dbReference type="PROSITE" id="PS51844"/>
    </source>
</evidence>
<dbReference type="Proteomes" id="UP000663853">
    <property type="component" value="Unassembled WGS sequence"/>
</dbReference>
<dbReference type="SMART" id="SM00242">
    <property type="entry name" value="MYSc"/>
    <property type="match status" value="1"/>
</dbReference>
<dbReference type="Gene3D" id="1.10.287.1490">
    <property type="match status" value="1"/>
</dbReference>
<evidence type="ECO:0000256" key="2">
    <source>
        <dbReference type="ARBA" id="ARBA00010835"/>
    </source>
</evidence>
<dbReference type="Gene3D" id="1.20.58.530">
    <property type="match status" value="1"/>
</dbReference>
<feature type="coiled-coil region" evidence="10">
    <location>
        <begin position="2108"/>
        <end position="2410"/>
    </location>
</feature>
<dbReference type="Gene3D" id="1.10.10.820">
    <property type="match status" value="1"/>
</dbReference>
<dbReference type="Pfam" id="PF03462">
    <property type="entry name" value="PCRF"/>
    <property type="match status" value="1"/>
</dbReference>
<sequence length="2703" mass="306372">MVLMHSSKLRMNLADFCVLLRSVLRNEHELNERQLSENPDMSMKDQIVRSRLLKELEPLDRTWSEWLSARETFLQSEALLSDSDPELRALAADEQTELLGKLQSLASETFPSLLLRASSTSAYGAAIELKAGVGGSESALFLGDLTRMYTRFAATHNYSCEWVNKNEMEGARGGIKDAILEIKGEGSYDALRWESGVHRVQRVPATETQGRVHTSTVAVVVLPVIEGASETEADDIVDPKDVRTDVMRSRGAGGQHVNRTESAVRLTHEPTGITVSMQDSRSQHQNRAKAWMILRARLLDRKLQAEMEARRTVRRDLVKGADRSEKVRTYNYAQDRVTDHRVGLTIKNLEAVMEGDALEEIIQALQSDHEASPGAEAARAAALQAEFNEKKWVWVPDEEEGYLAGWVSKETTNDRGVEEGEIVMAAGGEIRSMPLYSLSKMNPPKFDRVEDIADLTFLNEASVVHNLRLRYGSGAIYTYSGLFLVAINPYTNLPLYTDAIVQQYRSKRRDENAPHIFAIAERAWVNLGEERENQSILITGESGAGKTENTKKVIQYLAAIANESATSVVPETGSPFKAKHGVPASIGKNPSYLKHNHTGSSSGGTTVSTTKLGLLERQILQANPILEAFGNAQTARNNNSSRFGKFVRIAFGGDGSIAGASIDWYLLEKSRVITRSEIERNFHVFYMLLEGGGGLRDTLLLQGGTQEYEYLNKSRREVDGVDDREEWRLLKTALDIVGFTPDEQLDLFRVVAAILHIGNIDISSDRTDQAQIKSNIALEKACHLLGISPQEFSKAVLRPRVLAGREWVTQARTKQQAIDELGALCKTMYEKTFGSLVERINRALDRPTSKSSFIGVLDIAGFEIFEMNGFEQLCINYTNERLQQFFNRHMFILEQEEYAREGIEWEFVDFGMDLQPTIELIESTSANGQGGGTVSGHGPGGGGAGVGWIGVLSCLDEECIMPKATDATFTAKLHAIWSPPGVDEEQPAHLGQTKYAPARFAQGFIIQHYAGRVEYRTDGWLEKNKDPLNDNIGRVMASSNERFISTIFADFVDAGAGVVGGAGAAFGGVKKRVKKGAFRTVAQRHKEQLGNLMTTLQSTQPHFVRCIVPNGFKKPGRIDVPLVLDQLRCNGVLEGIRIARLGYPNRLPFAEFRHRYELLTPGVIPRGYMDGRKACLRMVDALELDENAYRIGTSKVFFKAGVLAELEEQRDGLLFDVFSRFQAAARRFTARRQMRKILNRAVAIKTIQRNARVYIQLREWPWWQLYTKVRPLLAATRNDEELRIKEMELARARETAERDQKEKAALEALKMRLETDKARVEEQLEAERQLGLDKEELLARSKAREAELEEEFNTMQSDLDELDSQLERALAAVKSGEEKYNRLKEAFDEAAEHLSRLEEGEKDWDDERKEKEELCVELETQRDRLDQEVIELREALAEREEDVALIKERMDAAVAELEGKLGAEARTRDVSKAKLEALEKEIRQAKDQIAELSRTATDYEAMLQRKENDINRLNGELTSIRRERESAVKQCAELEADIDTLAKELDAHRDDAERDSQARNKLQNELDELRTLMRAKASEDTQRAEAEKSRAQEISVLRTQVSELNSELASVRRQANEAQNKLRVDLETVQREKENLSASLRELKSTSSTNKTKLVDAEAALANAEKAKRAAEAELQTLRARQIETDNQLEEMTKNKDSLEKQVAAAYAKHQDFEDAVLQIEREKSSWVRQMDALRKELETETSKRAKLEKSGSSHGREVSKLKDTIAKFERDMKKAQEEIRNKEWEVSQLKSKQDKTIVEHVHVLEAAKKVTDGQLANAQVELQRLTTYVRSLEKAKTRLSAEAEDYARETERERQDLRAKEKALKATNDRLAKSEAEIENERHAKEAIETQNRRLQSEIQMLQSQLGDSARQLSAVTRSKDALEAELAKIADDGETQNAMANLRRQYEERIHQLQTQLEDTDTARSIGDRIKQKVERQLMEIRRLVATSGPKDDVFRSRLLNALATVDQEMEQEIASRARTSSRGGRGDDPKTYGNTTPSKRSLKPNGKGPRLSEPPRTLDRQQDEHLRNQIQGLELQMVASDRVRQHLETSLRELSQDLDKSDGSKQSLEAYRARLAKENSRLNELLAEEAEARQATENAQLGGIKSMWAKFHDLMAEERESYSKLEESRRALLAQQRAAQIEADDNRRQVNELNQAKKALMVEAANLKDRVEMETMAKNEEANAKRRLQAELQELEVTSSASSAIHSELRQAVETYKAQAEQYMERIEAAELSKAQSQRAEGLARRALSENEKILQEANSERLAIEAALERAEQHIHELEAKLEDENREVSNMEVLQQRLAEAMEDERDQYQKDLQERDFAIDQTRKKYQAELAQLSEELQYQRDAMSRLREENRKTRSELDDLQLRYDDEVYSGGTWKKDKERYETKIGDLTAAYESATNSQTEQQTQIVALLSQVRELRAVLDEAEADRAALQKARRALEGRLNDIAQEHMDANKFSSDRMVQELHLKNQELRGALEEQTDRVELSTQRLKKAEGYANESQLELRKVREENSSLDRLNASLEKQVKELNLRVVDLETQAYTSSPRTPGARRMDSRLEELANKIRSDSARESERARGYEEVVVGLRSQLDQAQRTEEELQMAKRRAEREGADLKQRALVLEREVERLRSRLDRPPSALVDRGSLGRISSPVRKEVKFET</sequence>
<evidence type="ECO:0000313" key="14">
    <source>
        <dbReference type="EMBL" id="CAE6538444.1"/>
    </source>
</evidence>
<organism evidence="14 15">
    <name type="scientific">Rhizoctonia solani</name>
    <dbReference type="NCBI Taxonomy" id="456999"/>
    <lineage>
        <taxon>Eukaryota</taxon>
        <taxon>Fungi</taxon>
        <taxon>Dikarya</taxon>
        <taxon>Basidiomycota</taxon>
        <taxon>Agaricomycotina</taxon>
        <taxon>Agaricomycetes</taxon>
        <taxon>Cantharellales</taxon>
        <taxon>Ceratobasidiaceae</taxon>
        <taxon>Rhizoctonia</taxon>
    </lineage>
</organism>
<dbReference type="Gene3D" id="3.40.850.10">
    <property type="entry name" value="Kinesin motor domain"/>
    <property type="match status" value="1"/>
</dbReference>
<dbReference type="CDD" id="cd01377">
    <property type="entry name" value="MYSc_class_II"/>
    <property type="match status" value="1"/>
</dbReference>
<dbReference type="SUPFAM" id="SSF75620">
    <property type="entry name" value="Release factor"/>
    <property type="match status" value="1"/>
</dbReference>
<dbReference type="SUPFAM" id="SSF90257">
    <property type="entry name" value="Myosin rod fragments"/>
    <property type="match status" value="1"/>
</dbReference>
<dbReference type="GO" id="GO:0016459">
    <property type="term" value="C:myosin complex"/>
    <property type="evidence" value="ECO:0007669"/>
    <property type="project" value="UniProtKB-KW"/>
</dbReference>
<evidence type="ECO:0000256" key="4">
    <source>
        <dbReference type="ARBA" id="ARBA00022840"/>
    </source>
</evidence>
<dbReference type="Pfam" id="PF00472">
    <property type="entry name" value="RF-1"/>
    <property type="match status" value="1"/>
</dbReference>
<comment type="similarity">
    <text evidence="2">Belongs to the prokaryotic/mitochondrial release factor family.</text>
</comment>
<dbReference type="PROSITE" id="PS51456">
    <property type="entry name" value="MYOSIN_MOTOR"/>
    <property type="match status" value="1"/>
</dbReference>
<proteinExistence type="inferred from homology"/>
<dbReference type="SUPFAM" id="SSF52540">
    <property type="entry name" value="P-loop containing nucleoside triphosphate hydrolases"/>
    <property type="match status" value="1"/>
</dbReference>
<dbReference type="Gene3D" id="1.20.120.720">
    <property type="entry name" value="Myosin VI head, motor domain, U50 subdomain"/>
    <property type="match status" value="1"/>
</dbReference>
<dbReference type="Gene3D" id="1.20.5.4820">
    <property type="match status" value="1"/>
</dbReference>
<name>A0A8H3HV63_9AGAM</name>
<dbReference type="PANTHER" id="PTHR13140:SF857">
    <property type="entry name" value="MYOSIN-11"/>
    <property type="match status" value="1"/>
</dbReference>
<keyword evidence="4 9" id="KW-0067">ATP-binding</keyword>
<dbReference type="Gene3D" id="1.20.5.340">
    <property type="match status" value="1"/>
</dbReference>
<dbReference type="SMART" id="SM00937">
    <property type="entry name" value="PCRF"/>
    <property type="match status" value="1"/>
</dbReference>
<dbReference type="GO" id="GO:0007015">
    <property type="term" value="P:actin filament organization"/>
    <property type="evidence" value="ECO:0007669"/>
    <property type="project" value="TreeGrafter"/>
</dbReference>
<dbReference type="GO" id="GO:0051015">
    <property type="term" value="F:actin filament binding"/>
    <property type="evidence" value="ECO:0007669"/>
    <property type="project" value="InterPro"/>
</dbReference>
<evidence type="ECO:0000256" key="5">
    <source>
        <dbReference type="ARBA" id="ARBA00023054"/>
    </source>
</evidence>
<evidence type="ECO:0000256" key="11">
    <source>
        <dbReference type="SAM" id="MobiDB-lite"/>
    </source>
</evidence>
<dbReference type="FunFam" id="1.20.5.4820:FF:000002">
    <property type="entry name" value="Myosin heavy chain 10"/>
    <property type="match status" value="1"/>
</dbReference>
<dbReference type="FunFam" id="3.30.160.20:FF:000070">
    <property type="entry name" value="Related to MRF1-peptide chain release factor, mitochondrial"/>
    <property type="match status" value="1"/>
</dbReference>
<comment type="similarity">
    <text evidence="1 9">Belongs to the TRAFAC class myosin-kinesin ATPase superfamily. Myosin family.</text>
</comment>
<evidence type="ECO:0000313" key="15">
    <source>
        <dbReference type="Proteomes" id="UP000663853"/>
    </source>
</evidence>
<evidence type="ECO:0000256" key="3">
    <source>
        <dbReference type="ARBA" id="ARBA00022741"/>
    </source>
</evidence>
<feature type="coiled-coil region" evidence="10">
    <location>
        <begin position="2619"/>
        <end position="2674"/>
    </location>
</feature>
<reference evidence="14" key="1">
    <citation type="submission" date="2021-01" db="EMBL/GenBank/DDBJ databases">
        <authorList>
            <person name="Kaushik A."/>
        </authorList>
    </citation>
    <scope>NUCLEOTIDE SEQUENCE</scope>
    <source>
        <strain evidence="14">AG6-10EEA</strain>
    </source>
</reference>
<dbReference type="InterPro" id="IPR036961">
    <property type="entry name" value="Kinesin_motor_dom_sf"/>
</dbReference>
<dbReference type="PROSITE" id="PS51844">
    <property type="entry name" value="SH3_LIKE"/>
    <property type="match status" value="1"/>
</dbReference>
<dbReference type="InterPro" id="IPR005139">
    <property type="entry name" value="PCRF"/>
</dbReference>
<feature type="region of interest" description="Actin-binding" evidence="9">
    <location>
        <begin position="1089"/>
        <end position="1111"/>
    </location>
</feature>
<feature type="region of interest" description="Disordered" evidence="11">
    <location>
        <begin position="1739"/>
        <end position="1760"/>
    </location>
</feature>
<feature type="binding site" evidence="9">
    <location>
        <begin position="540"/>
        <end position="547"/>
    </location>
    <ligand>
        <name>ATP</name>
        <dbReference type="ChEBI" id="CHEBI:30616"/>
    </ligand>
</feature>
<dbReference type="InterPro" id="IPR002928">
    <property type="entry name" value="Myosin_tail"/>
</dbReference>
<feature type="region of interest" description="Disordered" evidence="11">
    <location>
        <begin position="2014"/>
        <end position="2065"/>
    </location>
</feature>
<dbReference type="InterPro" id="IPR045853">
    <property type="entry name" value="Pep_chain_release_fac_I_sf"/>
</dbReference>
<evidence type="ECO:0000259" key="12">
    <source>
        <dbReference type="PROSITE" id="PS51456"/>
    </source>
</evidence>
<keyword evidence="6 9" id="KW-0518">Myosin</keyword>
<dbReference type="Gene3D" id="2.30.30.360">
    <property type="entry name" value="Myosin S1 fragment, N-terminal"/>
    <property type="match status" value="1"/>
</dbReference>
<dbReference type="InterPro" id="IPR000352">
    <property type="entry name" value="Pep_chain_release_fac_I"/>
</dbReference>